<dbReference type="PANTHER" id="PTHR47514:SF1">
    <property type="entry name" value="TRANSKETOLASE N-TERMINAL SECTION-RELATED"/>
    <property type="match status" value="1"/>
</dbReference>
<evidence type="ECO:0000313" key="5">
    <source>
        <dbReference type="EMBL" id="TWI83607.1"/>
    </source>
</evidence>
<comment type="caution">
    <text evidence="5">The sequence shown here is derived from an EMBL/GenBank/DDBJ whole genome shotgun (WGS) entry which is preliminary data.</text>
</comment>
<sequence>MENIRYDNRKKLYAVKTIPLQKSFSLSNLLHFKPLFLLALPATFKTMAELKEIATQLRRDIVRMVHGCQSGHPGGSLGCTDFLAALYFKVMKHDPAFNMDAKGEDLFFLSNGHISPVFYATLARSGYFPVSELASFRKLNTRLQGHPTTHEHLPGVRIASGSLGQGLSVAIGAAYTKRLNKENTVVYSLHGDGELQEGQIWEAVMFAAHHKMDNLIATVDWNGQQIDGPTAKVMSLGDLKAKFEAFGWETLIIEDGNDMDQVVAGLEKAKTFVGKGKPIVNLMVTAMGKGVDFMEGSHEWHGIAPNDEQLAKALAQLGETSLGDY</sequence>
<proteinExistence type="inferred from homology"/>
<keyword evidence="3" id="KW-0786">Thiamine pyrophosphate</keyword>
<gene>
    <name evidence="5" type="ORF">IQ13_1719</name>
</gene>
<dbReference type="CDD" id="cd02012">
    <property type="entry name" value="TPP_TK"/>
    <property type="match status" value="1"/>
</dbReference>
<evidence type="ECO:0000259" key="4">
    <source>
        <dbReference type="Pfam" id="PF00456"/>
    </source>
</evidence>
<name>A0A562SQS4_9BACT</name>
<comment type="similarity">
    <text evidence="2">Belongs to the transketolase family.</text>
</comment>
<keyword evidence="6" id="KW-1185">Reference proteome</keyword>
<comment type="cofactor">
    <cofactor evidence="1">
        <name>thiamine diphosphate</name>
        <dbReference type="ChEBI" id="CHEBI:58937"/>
    </cofactor>
</comment>
<evidence type="ECO:0000256" key="3">
    <source>
        <dbReference type="ARBA" id="ARBA00023052"/>
    </source>
</evidence>
<dbReference type="Pfam" id="PF00456">
    <property type="entry name" value="Transketolase_N"/>
    <property type="match status" value="1"/>
</dbReference>
<accession>A0A562SQS4</accession>
<evidence type="ECO:0000313" key="6">
    <source>
        <dbReference type="Proteomes" id="UP000316167"/>
    </source>
</evidence>
<dbReference type="SUPFAM" id="SSF52518">
    <property type="entry name" value="Thiamin diphosphate-binding fold (THDP-binding)"/>
    <property type="match status" value="1"/>
</dbReference>
<dbReference type="Gene3D" id="3.40.50.970">
    <property type="match status" value="1"/>
</dbReference>
<evidence type="ECO:0000256" key="2">
    <source>
        <dbReference type="ARBA" id="ARBA00007131"/>
    </source>
</evidence>
<dbReference type="Proteomes" id="UP000316167">
    <property type="component" value="Unassembled WGS sequence"/>
</dbReference>
<dbReference type="AlphaFoldDB" id="A0A562SQS4"/>
<evidence type="ECO:0000256" key="1">
    <source>
        <dbReference type="ARBA" id="ARBA00001964"/>
    </source>
</evidence>
<protein>
    <submittedName>
        <fullName evidence="5">Transketolase</fullName>
    </submittedName>
</protein>
<organism evidence="5 6">
    <name type="scientific">Lacibacter cauensis</name>
    <dbReference type="NCBI Taxonomy" id="510947"/>
    <lineage>
        <taxon>Bacteria</taxon>
        <taxon>Pseudomonadati</taxon>
        <taxon>Bacteroidota</taxon>
        <taxon>Chitinophagia</taxon>
        <taxon>Chitinophagales</taxon>
        <taxon>Chitinophagaceae</taxon>
        <taxon>Lacibacter</taxon>
    </lineage>
</organism>
<dbReference type="EMBL" id="VLLE01000003">
    <property type="protein sequence ID" value="TWI83607.1"/>
    <property type="molecule type" value="Genomic_DNA"/>
</dbReference>
<reference evidence="5 6" key="1">
    <citation type="journal article" date="2015" name="Stand. Genomic Sci.">
        <title>Genomic Encyclopedia of Bacterial and Archaeal Type Strains, Phase III: the genomes of soil and plant-associated and newly described type strains.</title>
        <authorList>
            <person name="Whitman W.B."/>
            <person name="Woyke T."/>
            <person name="Klenk H.P."/>
            <person name="Zhou Y."/>
            <person name="Lilburn T.G."/>
            <person name="Beck B.J."/>
            <person name="De Vos P."/>
            <person name="Vandamme P."/>
            <person name="Eisen J.A."/>
            <person name="Garrity G."/>
            <person name="Hugenholtz P."/>
            <person name="Kyrpides N.C."/>
        </authorList>
    </citation>
    <scope>NUCLEOTIDE SEQUENCE [LARGE SCALE GENOMIC DNA]</scope>
    <source>
        <strain evidence="5 6">CGMCC 1.7271</strain>
    </source>
</reference>
<dbReference type="InterPro" id="IPR029061">
    <property type="entry name" value="THDP-binding"/>
</dbReference>
<feature type="domain" description="Transketolase N-terminal" evidence="4">
    <location>
        <begin position="53"/>
        <end position="318"/>
    </location>
</feature>
<dbReference type="PANTHER" id="PTHR47514">
    <property type="entry name" value="TRANSKETOLASE N-TERMINAL SECTION-RELATED"/>
    <property type="match status" value="1"/>
</dbReference>
<dbReference type="InterPro" id="IPR005474">
    <property type="entry name" value="Transketolase_N"/>
</dbReference>